<sequence length="319" mass="34141">MGNILLALGVVLLAASALGLWGLHRFSARLARRAEADVPPAGRFVDTPEGRVHLVEAGQGPPLVLIHGLGGQLQHFTYALVERLAGDFHVIVVDRPGSGYSERSADDAGLATQARQIRAAWRALGVERPWLVGHSLGGAVALALAEDYPDEVAGLALLAPLTAQEAEVPPAFRGMAIRSPRWRRIVADTFAAPLGVRYASRLLAAIFAPEPVPADFATRGGGLLAMRPQAFYANSSDLVMLESDLPALIRRYPELRLPVTILFGERDRILDPARHGTAVRGKVPGLSVETLPGAGHMLPLTRPDETAAFIRRVVARACE</sequence>
<evidence type="ECO:0000256" key="1">
    <source>
        <dbReference type="ARBA" id="ARBA00022801"/>
    </source>
</evidence>
<dbReference type="PANTHER" id="PTHR43798">
    <property type="entry name" value="MONOACYLGLYCEROL LIPASE"/>
    <property type="match status" value="1"/>
</dbReference>
<evidence type="ECO:0000313" key="4">
    <source>
        <dbReference type="Proteomes" id="UP001500074"/>
    </source>
</evidence>
<feature type="domain" description="AB hydrolase-1" evidence="2">
    <location>
        <begin position="61"/>
        <end position="303"/>
    </location>
</feature>
<dbReference type="SUPFAM" id="SSF53474">
    <property type="entry name" value="alpha/beta-Hydrolases"/>
    <property type="match status" value="1"/>
</dbReference>
<proteinExistence type="predicted"/>
<dbReference type="Proteomes" id="UP001500074">
    <property type="component" value="Unassembled WGS sequence"/>
</dbReference>
<dbReference type="Pfam" id="PF00561">
    <property type="entry name" value="Abhydrolase_1"/>
    <property type="match status" value="1"/>
</dbReference>
<protein>
    <submittedName>
        <fullName evidence="3">Alpha/beta fold hydrolase</fullName>
    </submittedName>
</protein>
<evidence type="ECO:0000313" key="3">
    <source>
        <dbReference type="EMBL" id="GAA5176959.1"/>
    </source>
</evidence>
<name>A0ABP9RGT9_9GAMM</name>
<dbReference type="GO" id="GO:0016787">
    <property type="term" value="F:hydrolase activity"/>
    <property type="evidence" value="ECO:0007669"/>
    <property type="project" value="UniProtKB-KW"/>
</dbReference>
<dbReference type="RefSeq" id="WP_031385102.1">
    <property type="nucleotide sequence ID" value="NZ_BAABKI010000024.1"/>
</dbReference>
<keyword evidence="1 3" id="KW-0378">Hydrolase</keyword>
<dbReference type="InterPro" id="IPR029058">
    <property type="entry name" value="AB_hydrolase_fold"/>
</dbReference>
<dbReference type="Gene3D" id="3.40.50.1820">
    <property type="entry name" value="alpha/beta hydrolase"/>
    <property type="match status" value="1"/>
</dbReference>
<dbReference type="InterPro" id="IPR000639">
    <property type="entry name" value="Epox_hydrolase-like"/>
</dbReference>
<reference evidence="4" key="1">
    <citation type="journal article" date="2019" name="Int. J. Syst. Evol. Microbiol.">
        <title>The Global Catalogue of Microorganisms (GCM) 10K type strain sequencing project: providing services to taxonomists for standard genome sequencing and annotation.</title>
        <authorList>
            <consortium name="The Broad Institute Genomics Platform"/>
            <consortium name="The Broad Institute Genome Sequencing Center for Infectious Disease"/>
            <person name="Wu L."/>
            <person name="Ma J."/>
        </authorList>
    </citation>
    <scope>NUCLEOTIDE SEQUENCE [LARGE SCALE GENOMIC DNA]</scope>
    <source>
        <strain evidence="4">JCM 18472</strain>
    </source>
</reference>
<accession>A0ABP9RGT9</accession>
<dbReference type="PANTHER" id="PTHR43798:SF31">
    <property type="entry name" value="AB HYDROLASE SUPERFAMILY PROTEIN YCLE"/>
    <property type="match status" value="1"/>
</dbReference>
<dbReference type="PRINTS" id="PR00111">
    <property type="entry name" value="ABHYDROLASE"/>
</dbReference>
<dbReference type="InterPro" id="IPR000073">
    <property type="entry name" value="AB_hydrolase_1"/>
</dbReference>
<comment type="caution">
    <text evidence="3">The sequence shown here is derived from an EMBL/GenBank/DDBJ whole genome shotgun (WGS) entry which is preliminary data.</text>
</comment>
<evidence type="ECO:0000259" key="2">
    <source>
        <dbReference type="Pfam" id="PF00561"/>
    </source>
</evidence>
<keyword evidence="4" id="KW-1185">Reference proteome</keyword>
<dbReference type="InterPro" id="IPR050266">
    <property type="entry name" value="AB_hydrolase_sf"/>
</dbReference>
<organism evidence="3 4">
    <name type="scientific">Modicisalibacter zincidurans</name>
    <dbReference type="NCBI Taxonomy" id="1178777"/>
    <lineage>
        <taxon>Bacteria</taxon>
        <taxon>Pseudomonadati</taxon>
        <taxon>Pseudomonadota</taxon>
        <taxon>Gammaproteobacteria</taxon>
        <taxon>Oceanospirillales</taxon>
        <taxon>Halomonadaceae</taxon>
        <taxon>Modicisalibacter</taxon>
    </lineage>
</organism>
<gene>
    <name evidence="3" type="ORF">GCM10023342_23750</name>
</gene>
<dbReference type="PRINTS" id="PR00412">
    <property type="entry name" value="EPOXHYDRLASE"/>
</dbReference>
<dbReference type="EMBL" id="BAABKI010000024">
    <property type="protein sequence ID" value="GAA5176959.1"/>
    <property type="molecule type" value="Genomic_DNA"/>
</dbReference>